<dbReference type="EC" id="4.2.1.46" evidence="4 8"/>
<dbReference type="InterPro" id="IPR005888">
    <property type="entry name" value="dTDP_Gluc_deHydtase"/>
</dbReference>
<reference evidence="10 11" key="1">
    <citation type="submission" date="2016-11" db="EMBL/GenBank/DDBJ databases">
        <authorList>
            <person name="Jaros S."/>
            <person name="Januszkiewicz K."/>
            <person name="Wedrychowicz H."/>
        </authorList>
    </citation>
    <scope>NUCLEOTIDE SEQUENCE [LARGE SCALE GENOMIC DNA]</scope>
    <source>
        <strain evidence="10 11">DSM 2631</strain>
    </source>
</reference>
<evidence type="ECO:0000259" key="9">
    <source>
        <dbReference type="Pfam" id="PF16363"/>
    </source>
</evidence>
<comment type="cofactor">
    <cofactor evidence="2 8">
        <name>NAD(+)</name>
        <dbReference type="ChEBI" id="CHEBI:57540"/>
    </cofactor>
</comment>
<dbReference type="GO" id="GO:0009225">
    <property type="term" value="P:nucleotide-sugar metabolic process"/>
    <property type="evidence" value="ECO:0007669"/>
    <property type="project" value="InterPro"/>
</dbReference>
<protein>
    <recommendedName>
        <fullName evidence="5 8">dTDP-glucose 4,6-dehydratase</fullName>
        <ecNumber evidence="4 8">4.2.1.46</ecNumber>
    </recommendedName>
</protein>
<dbReference type="OrthoDB" id="9811743at2"/>
<evidence type="ECO:0000256" key="5">
    <source>
        <dbReference type="ARBA" id="ARBA00016977"/>
    </source>
</evidence>
<dbReference type="AlphaFoldDB" id="A0A1M4SYM0"/>
<evidence type="ECO:0000256" key="4">
    <source>
        <dbReference type="ARBA" id="ARBA00011990"/>
    </source>
</evidence>
<dbReference type="Proteomes" id="UP000184035">
    <property type="component" value="Unassembled WGS sequence"/>
</dbReference>
<evidence type="ECO:0000256" key="6">
    <source>
        <dbReference type="ARBA" id="ARBA00023027"/>
    </source>
</evidence>
<proteinExistence type="inferred from homology"/>
<dbReference type="Gene3D" id="3.40.50.720">
    <property type="entry name" value="NAD(P)-binding Rossmann-like Domain"/>
    <property type="match status" value="1"/>
</dbReference>
<evidence type="ECO:0000256" key="8">
    <source>
        <dbReference type="RuleBase" id="RU004473"/>
    </source>
</evidence>
<dbReference type="NCBIfam" id="TIGR01181">
    <property type="entry name" value="dTDP_gluc_dehyt"/>
    <property type="match status" value="1"/>
</dbReference>
<dbReference type="CDD" id="cd05246">
    <property type="entry name" value="dTDP_GD_SDR_e"/>
    <property type="match status" value="1"/>
</dbReference>
<organism evidence="10 11">
    <name type="scientific">Clostridium fallax</name>
    <dbReference type="NCBI Taxonomy" id="1533"/>
    <lineage>
        <taxon>Bacteria</taxon>
        <taxon>Bacillati</taxon>
        <taxon>Bacillota</taxon>
        <taxon>Clostridia</taxon>
        <taxon>Eubacteriales</taxon>
        <taxon>Clostridiaceae</taxon>
        <taxon>Clostridium</taxon>
    </lineage>
</organism>
<dbReference type="FunFam" id="3.40.50.720:FF:000304">
    <property type="entry name" value="UDP-glucose 4,6-dehydratase"/>
    <property type="match status" value="1"/>
</dbReference>
<dbReference type="InterPro" id="IPR036291">
    <property type="entry name" value="NAD(P)-bd_dom_sf"/>
</dbReference>
<name>A0A1M4SYM0_9CLOT</name>
<evidence type="ECO:0000256" key="7">
    <source>
        <dbReference type="ARBA" id="ARBA00023239"/>
    </source>
</evidence>
<dbReference type="Pfam" id="PF16363">
    <property type="entry name" value="GDP_Man_Dehyd"/>
    <property type="match status" value="1"/>
</dbReference>
<evidence type="ECO:0000313" key="10">
    <source>
        <dbReference type="EMBL" id="SHE37137.1"/>
    </source>
</evidence>
<keyword evidence="6" id="KW-0520">NAD</keyword>
<evidence type="ECO:0000313" key="11">
    <source>
        <dbReference type="Proteomes" id="UP000184035"/>
    </source>
</evidence>
<dbReference type="SUPFAM" id="SSF51735">
    <property type="entry name" value="NAD(P)-binding Rossmann-fold domains"/>
    <property type="match status" value="1"/>
</dbReference>
<dbReference type="GO" id="GO:0008460">
    <property type="term" value="F:dTDP-glucose 4,6-dehydratase activity"/>
    <property type="evidence" value="ECO:0007669"/>
    <property type="project" value="UniProtKB-EC"/>
</dbReference>
<dbReference type="RefSeq" id="WP_072892385.1">
    <property type="nucleotide sequence ID" value="NZ_FQVM01000001.1"/>
</dbReference>
<evidence type="ECO:0000256" key="3">
    <source>
        <dbReference type="ARBA" id="ARBA00008178"/>
    </source>
</evidence>
<comment type="similarity">
    <text evidence="3 8">Belongs to the NAD(P)-dependent epimerase/dehydratase family. dTDP-glucose dehydratase subfamily.</text>
</comment>
<keyword evidence="11" id="KW-1185">Reference proteome</keyword>
<accession>A0A1M4SYM0</accession>
<dbReference type="PANTHER" id="PTHR43000">
    <property type="entry name" value="DTDP-D-GLUCOSE 4,6-DEHYDRATASE-RELATED"/>
    <property type="match status" value="1"/>
</dbReference>
<gene>
    <name evidence="10" type="ORF">SAMN05443638_101233</name>
</gene>
<dbReference type="Gene3D" id="3.90.25.10">
    <property type="entry name" value="UDP-galactose 4-epimerase, domain 1"/>
    <property type="match status" value="1"/>
</dbReference>
<dbReference type="STRING" id="1533.SAMN05443638_101233"/>
<sequence length="350" mass="40340">MKTYLVTGGAGFIGSNFVLYMLNKYDDIRIINLDKLTYAGNLENLKSLENNKNHVFIQGDICDQELVDGLFKKFDIDYVVNFAAESHVDRSIKDPEIFVKTNILGTVNMLNCAKNAWQKEDGWKDGVKFLQVSTDEVYGSLGDTGFFMETTPLDPHSPYSASKASADFLVKSYGDTYKMPINITRCSNNYGPYQFPEKLIPLLINNCLNHKNLPIYGDGLNVRDWLFVEDHCKAIDMVITNGRVGEVYNIGGHNERTNIQIVKTVISYIQENVDKEVTENLIKFVEDRKGHDRRYGIDPSKIKDELGWYPETSFEFGIKKTIKWYLDNKKWMENITSGEYKKYYEKMYEI</sequence>
<dbReference type="InterPro" id="IPR016040">
    <property type="entry name" value="NAD(P)-bd_dom"/>
</dbReference>
<dbReference type="EMBL" id="FQVM01000001">
    <property type="protein sequence ID" value="SHE37137.1"/>
    <property type="molecule type" value="Genomic_DNA"/>
</dbReference>
<evidence type="ECO:0000256" key="1">
    <source>
        <dbReference type="ARBA" id="ARBA00001539"/>
    </source>
</evidence>
<feature type="domain" description="NAD(P)-binding" evidence="9">
    <location>
        <begin position="5"/>
        <end position="321"/>
    </location>
</feature>
<comment type="catalytic activity">
    <reaction evidence="1 8">
        <text>dTDP-alpha-D-glucose = dTDP-4-dehydro-6-deoxy-alpha-D-glucose + H2O</text>
        <dbReference type="Rhea" id="RHEA:17221"/>
        <dbReference type="ChEBI" id="CHEBI:15377"/>
        <dbReference type="ChEBI" id="CHEBI:57477"/>
        <dbReference type="ChEBI" id="CHEBI:57649"/>
        <dbReference type="EC" id="4.2.1.46"/>
    </reaction>
</comment>
<evidence type="ECO:0000256" key="2">
    <source>
        <dbReference type="ARBA" id="ARBA00001911"/>
    </source>
</evidence>
<keyword evidence="7 8" id="KW-0456">Lyase</keyword>